<dbReference type="InterPro" id="IPR037523">
    <property type="entry name" value="VOC_core"/>
</dbReference>
<dbReference type="InterPro" id="IPR029068">
    <property type="entry name" value="Glyas_Bleomycin-R_OHBP_Dase"/>
</dbReference>
<reference evidence="2" key="1">
    <citation type="submission" date="2021-01" db="EMBL/GenBank/DDBJ databases">
        <title>Whole genome shotgun sequence of Actinoplanes rishiriensis NBRC 108556.</title>
        <authorList>
            <person name="Komaki H."/>
            <person name="Tamura T."/>
        </authorList>
    </citation>
    <scope>NUCLEOTIDE SEQUENCE</scope>
    <source>
        <strain evidence="2">NBRC 108556</strain>
    </source>
</reference>
<name>A0A919MWS0_9ACTN</name>
<evidence type="ECO:0000313" key="2">
    <source>
        <dbReference type="EMBL" id="GIE98123.1"/>
    </source>
</evidence>
<proteinExistence type="predicted"/>
<accession>A0A919MWS0</accession>
<protein>
    <recommendedName>
        <fullName evidence="1">VOC domain-containing protein</fullName>
    </recommendedName>
</protein>
<dbReference type="Gene3D" id="3.10.180.10">
    <property type="entry name" value="2,3-Dihydroxybiphenyl 1,2-Dioxygenase, domain 1"/>
    <property type="match status" value="1"/>
</dbReference>
<dbReference type="EMBL" id="BOMV01000060">
    <property type="protein sequence ID" value="GIE98123.1"/>
    <property type="molecule type" value="Genomic_DNA"/>
</dbReference>
<keyword evidence="3" id="KW-1185">Reference proteome</keyword>
<dbReference type="RefSeq" id="WP_203785158.1">
    <property type="nucleotide sequence ID" value="NZ_BOMV01000060.1"/>
</dbReference>
<gene>
    <name evidence="2" type="ORF">Ari01nite_55880</name>
</gene>
<sequence length="112" mass="12120">MADFPGGELAAINPILNVADLAAGIAFYTEVLGLELHHSFGDPADFAIVGRDGQQIYLCQNGQGRPGTWLALFVTDRTALLQQLASHGHEAVPHGDEFRVQDPDGHVLRLFE</sequence>
<dbReference type="SUPFAM" id="SSF54593">
    <property type="entry name" value="Glyoxalase/Bleomycin resistance protein/Dihydroxybiphenyl dioxygenase"/>
    <property type="match status" value="1"/>
</dbReference>
<evidence type="ECO:0000313" key="3">
    <source>
        <dbReference type="Proteomes" id="UP000636960"/>
    </source>
</evidence>
<dbReference type="Pfam" id="PF00903">
    <property type="entry name" value="Glyoxalase"/>
    <property type="match status" value="1"/>
</dbReference>
<dbReference type="AlphaFoldDB" id="A0A919MWS0"/>
<feature type="domain" description="VOC" evidence="1">
    <location>
        <begin position="8"/>
        <end position="112"/>
    </location>
</feature>
<dbReference type="InterPro" id="IPR004360">
    <property type="entry name" value="Glyas_Fos-R_dOase_dom"/>
</dbReference>
<dbReference type="Proteomes" id="UP000636960">
    <property type="component" value="Unassembled WGS sequence"/>
</dbReference>
<evidence type="ECO:0000259" key="1">
    <source>
        <dbReference type="PROSITE" id="PS51819"/>
    </source>
</evidence>
<comment type="caution">
    <text evidence="2">The sequence shown here is derived from an EMBL/GenBank/DDBJ whole genome shotgun (WGS) entry which is preliminary data.</text>
</comment>
<organism evidence="2 3">
    <name type="scientific">Paractinoplanes rishiriensis</name>
    <dbReference type="NCBI Taxonomy" id="1050105"/>
    <lineage>
        <taxon>Bacteria</taxon>
        <taxon>Bacillati</taxon>
        <taxon>Actinomycetota</taxon>
        <taxon>Actinomycetes</taxon>
        <taxon>Micromonosporales</taxon>
        <taxon>Micromonosporaceae</taxon>
        <taxon>Paractinoplanes</taxon>
    </lineage>
</organism>
<dbReference type="PROSITE" id="PS51819">
    <property type="entry name" value="VOC"/>
    <property type="match status" value="1"/>
</dbReference>